<accession>A0A6N2SW11</accession>
<organism evidence="1">
    <name type="scientific">Schaalia odontolytica</name>
    <dbReference type="NCBI Taxonomy" id="1660"/>
    <lineage>
        <taxon>Bacteria</taxon>
        <taxon>Bacillati</taxon>
        <taxon>Actinomycetota</taxon>
        <taxon>Actinomycetes</taxon>
        <taxon>Actinomycetales</taxon>
        <taxon>Actinomycetaceae</taxon>
        <taxon>Schaalia</taxon>
    </lineage>
</organism>
<reference evidence="1" key="1">
    <citation type="submission" date="2019-11" db="EMBL/GenBank/DDBJ databases">
        <authorList>
            <person name="Feng L."/>
        </authorList>
    </citation>
    <scope>NUCLEOTIDE SEQUENCE</scope>
    <source>
        <strain evidence="1">AodontolyticusLFYP35</strain>
    </source>
</reference>
<proteinExistence type="predicted"/>
<protein>
    <submittedName>
        <fullName evidence="1">Uncharacterized protein</fullName>
    </submittedName>
</protein>
<name>A0A6N2SW11_9ACTO</name>
<gene>
    <name evidence="1" type="ORF">AOLFYP35_01050</name>
</gene>
<sequence length="103" mass="11874">MPRRSTPTTIACDVAEMTQLAKRLGDYFTQLQEIAIPSENINFGSADVLSAYRGFNVDFTTRRDILSVWLNETPHAIYKTRDQFIHHEETSIEAFEKDKSTYL</sequence>
<evidence type="ECO:0000313" key="1">
    <source>
        <dbReference type="EMBL" id="VYS97306.1"/>
    </source>
</evidence>
<dbReference type="EMBL" id="CACRSM010000002">
    <property type="protein sequence ID" value="VYS97306.1"/>
    <property type="molecule type" value="Genomic_DNA"/>
</dbReference>
<dbReference type="AlphaFoldDB" id="A0A6N2SW11"/>